<evidence type="ECO:0000256" key="2">
    <source>
        <dbReference type="SAM" id="SignalP"/>
    </source>
</evidence>
<protein>
    <recommendedName>
        <fullName evidence="5">Potassium channel domain-containing protein</fullName>
    </recommendedName>
</protein>
<evidence type="ECO:0008006" key="5">
    <source>
        <dbReference type="Google" id="ProtNLM"/>
    </source>
</evidence>
<dbReference type="EMBL" id="AAWS01000060">
    <property type="protein sequence ID" value="EAY24849.1"/>
    <property type="molecule type" value="Genomic_DNA"/>
</dbReference>
<proteinExistence type="predicted"/>
<reference evidence="3 4" key="1">
    <citation type="submission" date="2007-01" db="EMBL/GenBank/DDBJ databases">
        <authorList>
            <person name="Haygood M."/>
            <person name="Podell S."/>
            <person name="Anderson C."/>
            <person name="Hopkinson B."/>
            <person name="Roe K."/>
            <person name="Barbeau K."/>
            <person name="Gaasterland T."/>
            <person name="Ferriera S."/>
            <person name="Johnson J."/>
            <person name="Kravitz S."/>
            <person name="Beeson K."/>
            <person name="Sutton G."/>
            <person name="Rogers Y.-H."/>
            <person name="Friedman R."/>
            <person name="Frazier M."/>
            <person name="Venter J.C."/>
        </authorList>
    </citation>
    <scope>NUCLEOTIDE SEQUENCE [LARGE SCALE GENOMIC DNA]</scope>
    <source>
        <strain evidence="3 4">ATCC 23134</strain>
    </source>
</reference>
<accession>A1ZXS1</accession>
<feature type="chain" id="PRO_5002642531" description="Potassium channel domain-containing protein" evidence="2">
    <location>
        <begin position="21"/>
        <end position="591"/>
    </location>
</feature>
<feature type="transmembrane region" description="Helical" evidence="1">
    <location>
        <begin position="513"/>
        <end position="536"/>
    </location>
</feature>
<evidence type="ECO:0000313" key="4">
    <source>
        <dbReference type="Proteomes" id="UP000004095"/>
    </source>
</evidence>
<dbReference type="Proteomes" id="UP000004095">
    <property type="component" value="Unassembled WGS sequence"/>
</dbReference>
<sequence>MRKQYSLLILCWWLTFVAQAQTKVINIQSPINGKTVSFTEFLDALEQANQRVPQDGKKYDYIVQDVKVRFVQEIDKAGMDQRFFSNGPEIVIRPDLRISKIDWDSQFWFVPRNITFAGNVYITETLRMKAIFTECRFKKALAFLSNDGDFLDFKKCDFNGGFRMQRSSLIDHLKIDSCRFDIAENLEYGVVAMGLEPRIFLIDNKANNLDLSISNTTFNVHPKKRYNPQYFVSLRNSVFSNLKFVNSQIKTSLDLQNSSISNNFQLNSTQVHDYILLFGLNINPLGTRLDWKLVEKRIAYYDAQQKKLFSIHNLKQIPLNIFNDLFSSYAIVYAAFKSQGNRYSTNQCYIEWKNVETQYLKKLYEKDRNAETYFTYWMNVFLKVFCDYGTNPLKSLYMSFYVLLVFALVYFFLPHQFGYARNNFYENLRRFSNYLRHPEEFFKVMQAKKAEMSKRHSKVKDFVEGNKRNKAPFYFNLIALPDNILYQAGKASNNFVVTYMRWVHKLKKSGNQLAGGLANVLFFLLIFIIVLENLIFRALDSTALSINIFTTLGFGNTDAKGLPMYLTVLEGFIGWFLLSFFSLSLISQLIN</sequence>
<feature type="transmembrane region" description="Helical" evidence="1">
    <location>
        <begin position="396"/>
        <end position="413"/>
    </location>
</feature>
<evidence type="ECO:0000313" key="3">
    <source>
        <dbReference type="EMBL" id="EAY24849.1"/>
    </source>
</evidence>
<name>A1ZXS1_MICM2</name>
<keyword evidence="1" id="KW-1133">Transmembrane helix</keyword>
<organism evidence="3 4">
    <name type="scientific">Microscilla marina ATCC 23134</name>
    <dbReference type="NCBI Taxonomy" id="313606"/>
    <lineage>
        <taxon>Bacteria</taxon>
        <taxon>Pseudomonadati</taxon>
        <taxon>Bacteroidota</taxon>
        <taxon>Cytophagia</taxon>
        <taxon>Cytophagales</taxon>
        <taxon>Microscillaceae</taxon>
        <taxon>Microscilla</taxon>
    </lineage>
</organism>
<dbReference type="AlphaFoldDB" id="A1ZXS1"/>
<keyword evidence="1" id="KW-0472">Membrane</keyword>
<feature type="signal peptide" evidence="2">
    <location>
        <begin position="1"/>
        <end position="20"/>
    </location>
</feature>
<keyword evidence="1" id="KW-0812">Transmembrane</keyword>
<keyword evidence="4" id="KW-1185">Reference proteome</keyword>
<gene>
    <name evidence="3" type="ORF">M23134_06741</name>
</gene>
<dbReference type="OrthoDB" id="840832at2"/>
<dbReference type="eggNOG" id="ENOG5032SYZ">
    <property type="taxonomic scope" value="Bacteria"/>
</dbReference>
<dbReference type="RefSeq" id="WP_002704064.1">
    <property type="nucleotide sequence ID" value="NZ_AAWS01000060.1"/>
</dbReference>
<evidence type="ECO:0000256" key="1">
    <source>
        <dbReference type="SAM" id="Phobius"/>
    </source>
</evidence>
<comment type="caution">
    <text evidence="3">The sequence shown here is derived from an EMBL/GenBank/DDBJ whole genome shotgun (WGS) entry which is preliminary data.</text>
</comment>
<keyword evidence="2" id="KW-0732">Signal</keyword>
<feature type="transmembrane region" description="Helical" evidence="1">
    <location>
        <begin position="572"/>
        <end position="590"/>
    </location>
</feature>